<dbReference type="AlphaFoldDB" id="A0AAE1QN69"/>
<gene>
    <name evidence="2" type="ORF">Pmani_001319</name>
</gene>
<proteinExistence type="predicted"/>
<reference evidence="2" key="1">
    <citation type="submission" date="2023-11" db="EMBL/GenBank/DDBJ databases">
        <title>Genome assemblies of two species of porcelain crab, Petrolisthes cinctipes and Petrolisthes manimaculis (Anomura: Porcellanidae).</title>
        <authorList>
            <person name="Angst P."/>
        </authorList>
    </citation>
    <scope>NUCLEOTIDE SEQUENCE</scope>
    <source>
        <strain evidence="2">PB745_02</strain>
        <tissue evidence="2">Gill</tissue>
    </source>
</reference>
<keyword evidence="3" id="KW-1185">Reference proteome</keyword>
<protein>
    <recommendedName>
        <fullName evidence="4">Secreted protein</fullName>
    </recommendedName>
</protein>
<dbReference type="Proteomes" id="UP001292094">
    <property type="component" value="Unassembled WGS sequence"/>
</dbReference>
<name>A0AAE1QN69_9EUCA</name>
<comment type="caution">
    <text evidence="2">The sequence shown here is derived from an EMBL/GenBank/DDBJ whole genome shotgun (WGS) entry which is preliminary data.</text>
</comment>
<evidence type="ECO:0000313" key="2">
    <source>
        <dbReference type="EMBL" id="KAK4328197.1"/>
    </source>
</evidence>
<feature type="chain" id="PRO_5042033836" description="Secreted protein" evidence="1">
    <location>
        <begin position="19"/>
        <end position="90"/>
    </location>
</feature>
<evidence type="ECO:0000256" key="1">
    <source>
        <dbReference type="SAM" id="SignalP"/>
    </source>
</evidence>
<dbReference type="EMBL" id="JAWZYT010000092">
    <property type="protein sequence ID" value="KAK4328197.1"/>
    <property type="molecule type" value="Genomic_DNA"/>
</dbReference>
<accession>A0AAE1QN69</accession>
<sequence length="90" mass="9837">MWVAWWLALSRSGQVGRSGGECGQPRVSQCGCKLNTKQKSQLPVLVKPSVRVVVVGYRTGELPFRLVRSCQLHPACLVPTTTTTTNALQL</sequence>
<evidence type="ECO:0000313" key="3">
    <source>
        <dbReference type="Proteomes" id="UP001292094"/>
    </source>
</evidence>
<evidence type="ECO:0008006" key="4">
    <source>
        <dbReference type="Google" id="ProtNLM"/>
    </source>
</evidence>
<keyword evidence="1" id="KW-0732">Signal</keyword>
<organism evidence="2 3">
    <name type="scientific">Petrolisthes manimaculis</name>
    <dbReference type="NCBI Taxonomy" id="1843537"/>
    <lineage>
        <taxon>Eukaryota</taxon>
        <taxon>Metazoa</taxon>
        <taxon>Ecdysozoa</taxon>
        <taxon>Arthropoda</taxon>
        <taxon>Crustacea</taxon>
        <taxon>Multicrustacea</taxon>
        <taxon>Malacostraca</taxon>
        <taxon>Eumalacostraca</taxon>
        <taxon>Eucarida</taxon>
        <taxon>Decapoda</taxon>
        <taxon>Pleocyemata</taxon>
        <taxon>Anomura</taxon>
        <taxon>Galatheoidea</taxon>
        <taxon>Porcellanidae</taxon>
        <taxon>Petrolisthes</taxon>
    </lineage>
</organism>
<feature type="signal peptide" evidence="1">
    <location>
        <begin position="1"/>
        <end position="18"/>
    </location>
</feature>